<protein>
    <submittedName>
        <fullName evidence="2">Macro domain-containing protein</fullName>
    </submittedName>
</protein>
<proteinExistence type="predicted"/>
<evidence type="ECO:0000313" key="1">
    <source>
        <dbReference type="Proteomes" id="UP000095286"/>
    </source>
</evidence>
<reference evidence="2" key="1">
    <citation type="submission" date="2016-11" db="UniProtKB">
        <authorList>
            <consortium name="WormBaseParasite"/>
        </authorList>
    </citation>
    <scope>IDENTIFICATION</scope>
    <source>
        <strain evidence="2">KR3021</strain>
    </source>
</reference>
<name>A0AC35TUG6_9BILA</name>
<dbReference type="WBParaSite" id="RSKR_0000459100.1">
    <property type="protein sequence ID" value="RSKR_0000459100.1"/>
    <property type="gene ID" value="RSKR_0000459100"/>
</dbReference>
<dbReference type="Proteomes" id="UP000095286">
    <property type="component" value="Unplaced"/>
</dbReference>
<sequence>MVSAVVKIIQGDITKLKVDVIVNAAQKTLLGGGGVDGAIHKAAGRELVKECGTLNGCLTGEVKKTQAYKIVDVKAIFHTVAPIVRGQLQDKHKVKLVECYENSLKLADENRYETIAFPSLGTGYYGFPFEESVPLVLGIVKKYLDSHPQTWLKTIYICVFSDNDLKAYQKMYPAYFPKHVI</sequence>
<evidence type="ECO:0000313" key="2">
    <source>
        <dbReference type="WBParaSite" id="RSKR_0000459100.1"/>
    </source>
</evidence>
<organism evidence="1 2">
    <name type="scientific">Rhabditophanes sp. KR3021</name>
    <dbReference type="NCBI Taxonomy" id="114890"/>
    <lineage>
        <taxon>Eukaryota</taxon>
        <taxon>Metazoa</taxon>
        <taxon>Ecdysozoa</taxon>
        <taxon>Nematoda</taxon>
        <taxon>Chromadorea</taxon>
        <taxon>Rhabditida</taxon>
        <taxon>Tylenchina</taxon>
        <taxon>Panagrolaimomorpha</taxon>
        <taxon>Strongyloidoidea</taxon>
        <taxon>Alloionematidae</taxon>
        <taxon>Rhabditophanes</taxon>
    </lineage>
</organism>
<accession>A0AC35TUG6</accession>